<dbReference type="OrthoDB" id="9927979at2"/>
<feature type="compositionally biased region" description="Low complexity" evidence="5">
    <location>
        <begin position="506"/>
        <end position="531"/>
    </location>
</feature>
<evidence type="ECO:0000313" key="10">
    <source>
        <dbReference type="Proteomes" id="UP000189941"/>
    </source>
</evidence>
<feature type="compositionally biased region" description="Acidic residues" evidence="5">
    <location>
        <begin position="262"/>
        <end position="275"/>
    </location>
</feature>
<dbReference type="RefSeq" id="WP_078756157.1">
    <property type="nucleotide sequence ID" value="NZ_FUWO01000012.1"/>
</dbReference>
<reference evidence="10" key="1">
    <citation type="submission" date="2017-02" db="EMBL/GenBank/DDBJ databases">
        <authorList>
            <person name="Varghese N."/>
            <person name="Submissions S."/>
        </authorList>
    </citation>
    <scope>NUCLEOTIDE SEQUENCE [LARGE SCALE GENOMIC DNA]</scope>
    <source>
        <strain evidence="10">DSM 15739</strain>
    </source>
</reference>
<keyword evidence="6" id="KW-1133">Transmembrane helix</keyword>
<feature type="transmembrane region" description="Helical" evidence="6">
    <location>
        <begin position="556"/>
        <end position="573"/>
    </location>
</feature>
<gene>
    <name evidence="9" type="ORF">SAMN02746011_01423</name>
</gene>
<keyword evidence="4" id="KW-0572">Peptidoglycan-anchor</keyword>
<dbReference type="EMBL" id="FUWO01000012">
    <property type="protein sequence ID" value="SJZ66258.1"/>
    <property type="molecule type" value="Genomic_DNA"/>
</dbReference>
<accession>A0A1T4MHK8</accession>
<evidence type="ECO:0000256" key="4">
    <source>
        <dbReference type="ARBA" id="ARBA00023088"/>
    </source>
</evidence>
<evidence type="ECO:0000256" key="7">
    <source>
        <dbReference type="SAM" id="SignalP"/>
    </source>
</evidence>
<keyword evidence="3 7" id="KW-0732">Signal</keyword>
<name>A0A1T4MHK8_9LACT</name>
<dbReference type="PROSITE" id="PS50847">
    <property type="entry name" value="GRAM_POS_ANCHORING"/>
    <property type="match status" value="1"/>
</dbReference>
<evidence type="ECO:0000313" key="9">
    <source>
        <dbReference type="EMBL" id="SJZ66258.1"/>
    </source>
</evidence>
<dbReference type="Proteomes" id="UP000189941">
    <property type="component" value="Unassembled WGS sequence"/>
</dbReference>
<dbReference type="Pfam" id="PF00746">
    <property type="entry name" value="Gram_pos_anchor"/>
    <property type="match status" value="1"/>
</dbReference>
<dbReference type="NCBIfam" id="TIGR01167">
    <property type="entry name" value="LPXTG_anchor"/>
    <property type="match status" value="1"/>
</dbReference>
<proteinExistence type="predicted"/>
<feature type="compositionally biased region" description="Low complexity" evidence="5">
    <location>
        <begin position="250"/>
        <end position="261"/>
    </location>
</feature>
<evidence type="ECO:0000259" key="8">
    <source>
        <dbReference type="PROSITE" id="PS50847"/>
    </source>
</evidence>
<keyword evidence="6" id="KW-0472">Membrane</keyword>
<dbReference type="AlphaFoldDB" id="A0A1T4MHK8"/>
<keyword evidence="1" id="KW-0134">Cell wall</keyword>
<evidence type="ECO:0000256" key="2">
    <source>
        <dbReference type="ARBA" id="ARBA00022525"/>
    </source>
</evidence>
<feature type="region of interest" description="Disordered" evidence="5">
    <location>
        <begin position="506"/>
        <end position="532"/>
    </location>
</feature>
<feature type="signal peptide" evidence="7">
    <location>
        <begin position="1"/>
        <end position="24"/>
    </location>
</feature>
<feature type="region of interest" description="Disordered" evidence="5">
    <location>
        <begin position="223"/>
        <end position="290"/>
    </location>
</feature>
<evidence type="ECO:0000256" key="3">
    <source>
        <dbReference type="ARBA" id="ARBA00022729"/>
    </source>
</evidence>
<dbReference type="InterPro" id="IPR019931">
    <property type="entry name" value="LPXTG_anchor"/>
</dbReference>
<feature type="domain" description="Gram-positive cocci surface proteins LPxTG" evidence="8">
    <location>
        <begin position="547"/>
        <end position="578"/>
    </location>
</feature>
<feature type="compositionally biased region" description="Low complexity" evidence="5">
    <location>
        <begin position="233"/>
        <end position="243"/>
    </location>
</feature>
<sequence>MKLKKMVIVSLSTMVFGSFFPSFVNVIGHTENGYSVFAQEDKLALLAKIKTSLLTQEPIVETQLAKVDNEDLLKFYESASNATPWQDIYHSIASHYSQLGLISDSVEIAKFKSILAEIISTTGKSAEELKNVDPKALISEYDSAKQAYPDDATKAIQEVLANVDLNYGKLSEGERAAVKSAENALVETTTVAPDTTVTEAETTPTTEVETIADTIMEDPETTLSEDISDESSETTNVESSSVEATEETVTESTTVEMSQESTIEETEDTTVEETISDTSSVETSEESVVDETTVEETVAEETTTIETTLTSETTSVSQEIEEEQFRQKLLERTDISAEQLSSITSQELSKISEITGLPLTATDDNYLKVFRRAFVTYYPERFTTQQIFDVANTLREFAITHTPMTQAIASQIPDEDFLQWSREVHLQGNDVTYPFKQAYNNYPHLFDQLLESTINNLTTKTALTLEQLKHIDSLLMMLLNWEASANISTYDAVEKILLENYQSNQTDTTTVQSDTTETTHEMSTTSEPTTTQALQVSKTKQVQKGLLPQTGEQDSLWIVIVALILAGGGFILIKNKRK</sequence>
<keyword evidence="10" id="KW-1185">Reference proteome</keyword>
<evidence type="ECO:0000256" key="1">
    <source>
        <dbReference type="ARBA" id="ARBA00022512"/>
    </source>
</evidence>
<organism evidence="9 10">
    <name type="scientific">Globicatella sulfidifaciens DSM 15739</name>
    <dbReference type="NCBI Taxonomy" id="1121925"/>
    <lineage>
        <taxon>Bacteria</taxon>
        <taxon>Bacillati</taxon>
        <taxon>Bacillota</taxon>
        <taxon>Bacilli</taxon>
        <taxon>Lactobacillales</taxon>
        <taxon>Aerococcaceae</taxon>
        <taxon>Globicatella</taxon>
    </lineage>
</organism>
<feature type="chain" id="PRO_5038575479" evidence="7">
    <location>
        <begin position="25"/>
        <end position="578"/>
    </location>
</feature>
<evidence type="ECO:0000256" key="5">
    <source>
        <dbReference type="SAM" id="MobiDB-lite"/>
    </source>
</evidence>
<keyword evidence="6" id="KW-0812">Transmembrane</keyword>
<keyword evidence="2" id="KW-0964">Secreted</keyword>
<dbReference type="STRING" id="1121925.SAMN02746011_01423"/>
<protein>
    <submittedName>
        <fullName evidence="9">LPXTG-motif cell wall anchor domain-containing protein</fullName>
    </submittedName>
</protein>
<evidence type="ECO:0000256" key="6">
    <source>
        <dbReference type="SAM" id="Phobius"/>
    </source>
</evidence>